<dbReference type="GO" id="GO:0000287">
    <property type="term" value="F:magnesium ion binding"/>
    <property type="evidence" value="ECO:0007669"/>
    <property type="project" value="TreeGrafter"/>
</dbReference>
<dbReference type="GO" id="GO:0015095">
    <property type="term" value="F:magnesium ion transmembrane transporter activity"/>
    <property type="evidence" value="ECO:0007669"/>
    <property type="project" value="TreeGrafter"/>
</dbReference>
<feature type="coiled-coil region" evidence="5">
    <location>
        <begin position="942"/>
        <end position="969"/>
    </location>
</feature>
<feature type="compositionally biased region" description="Basic and acidic residues" evidence="6">
    <location>
        <begin position="637"/>
        <end position="646"/>
    </location>
</feature>
<keyword evidence="9" id="KW-1185">Reference proteome</keyword>
<evidence type="ECO:0000256" key="4">
    <source>
        <dbReference type="ARBA" id="ARBA00023136"/>
    </source>
</evidence>
<evidence type="ECO:0000256" key="3">
    <source>
        <dbReference type="ARBA" id="ARBA00022989"/>
    </source>
</evidence>
<feature type="transmembrane region" description="Helical" evidence="7">
    <location>
        <begin position="1066"/>
        <end position="1087"/>
    </location>
</feature>
<evidence type="ECO:0000313" key="9">
    <source>
        <dbReference type="Proteomes" id="UP000250140"/>
    </source>
</evidence>
<evidence type="ECO:0000256" key="5">
    <source>
        <dbReference type="SAM" id="Coils"/>
    </source>
</evidence>
<keyword evidence="4 7" id="KW-0472">Membrane</keyword>
<dbReference type="OrthoDB" id="5430750at2759"/>
<dbReference type="PANTHER" id="PTHR46494:SF1">
    <property type="entry name" value="CORA FAMILY METAL ION TRANSPORTER (EUROFUNG)"/>
    <property type="match status" value="1"/>
</dbReference>
<protein>
    <submittedName>
        <fullName evidence="8">Uncharacterized protein</fullName>
    </submittedName>
</protein>
<proteinExistence type="predicted"/>
<feature type="compositionally biased region" description="Low complexity" evidence="6">
    <location>
        <begin position="1"/>
        <end position="17"/>
    </location>
</feature>
<feature type="region of interest" description="Disordered" evidence="6">
    <location>
        <begin position="166"/>
        <end position="241"/>
    </location>
</feature>
<dbReference type="GO" id="GO:0015087">
    <property type="term" value="F:cobalt ion transmembrane transporter activity"/>
    <property type="evidence" value="ECO:0007669"/>
    <property type="project" value="TreeGrafter"/>
</dbReference>
<gene>
    <name evidence="8" type="ORF">AOQ84DRAFT_388562</name>
</gene>
<keyword evidence="2 7" id="KW-0812">Transmembrane</keyword>
<feature type="compositionally biased region" description="Polar residues" evidence="6">
    <location>
        <begin position="59"/>
        <end position="69"/>
    </location>
</feature>
<evidence type="ECO:0000256" key="6">
    <source>
        <dbReference type="SAM" id="MobiDB-lite"/>
    </source>
</evidence>
<dbReference type="GO" id="GO:0005886">
    <property type="term" value="C:plasma membrane"/>
    <property type="evidence" value="ECO:0007669"/>
    <property type="project" value="UniProtKB-SubCell"/>
</dbReference>
<dbReference type="Pfam" id="PF01544">
    <property type="entry name" value="CorA"/>
    <property type="match status" value="1"/>
</dbReference>
<dbReference type="Proteomes" id="UP000250140">
    <property type="component" value="Unassembled WGS sequence"/>
</dbReference>
<feature type="transmembrane region" description="Helical" evidence="7">
    <location>
        <begin position="1030"/>
        <end position="1051"/>
    </location>
</feature>
<name>A0A8E2F1H4_9PEZI</name>
<feature type="compositionally biased region" description="Acidic residues" evidence="6">
    <location>
        <begin position="193"/>
        <end position="209"/>
    </location>
</feature>
<dbReference type="EMBL" id="KV749577">
    <property type="protein sequence ID" value="OCL08847.1"/>
    <property type="molecule type" value="Genomic_DNA"/>
</dbReference>
<dbReference type="AlphaFoldDB" id="A0A8E2F1H4"/>
<feature type="region of interest" description="Disordered" evidence="6">
    <location>
        <begin position="1"/>
        <end position="105"/>
    </location>
</feature>
<evidence type="ECO:0000256" key="2">
    <source>
        <dbReference type="ARBA" id="ARBA00022692"/>
    </source>
</evidence>
<comment type="subcellular location">
    <subcellularLocation>
        <location evidence="1">Cell membrane</location>
        <topology evidence="1">Multi-pass membrane protein</topology>
    </subcellularLocation>
</comment>
<dbReference type="InterPro" id="IPR045863">
    <property type="entry name" value="CorA_TM1_TM2"/>
</dbReference>
<feature type="region of interest" description="Disordered" evidence="6">
    <location>
        <begin position="1136"/>
        <end position="1162"/>
    </location>
</feature>
<dbReference type="GO" id="GO:0050897">
    <property type="term" value="F:cobalt ion binding"/>
    <property type="evidence" value="ECO:0007669"/>
    <property type="project" value="TreeGrafter"/>
</dbReference>
<evidence type="ECO:0000256" key="1">
    <source>
        <dbReference type="ARBA" id="ARBA00004651"/>
    </source>
</evidence>
<feature type="compositionally biased region" description="Low complexity" evidence="6">
    <location>
        <begin position="1137"/>
        <end position="1149"/>
    </location>
</feature>
<feature type="compositionally biased region" description="Polar residues" evidence="6">
    <location>
        <begin position="621"/>
        <end position="634"/>
    </location>
</feature>
<keyword evidence="5" id="KW-0175">Coiled coil</keyword>
<dbReference type="InterPro" id="IPR002523">
    <property type="entry name" value="MgTranspt_CorA/ZnTranspt_ZntB"/>
</dbReference>
<dbReference type="Gene3D" id="1.20.58.340">
    <property type="entry name" value="Magnesium transport protein CorA, transmembrane region"/>
    <property type="match status" value="1"/>
</dbReference>
<reference evidence="8 9" key="1">
    <citation type="journal article" date="2016" name="Nat. Commun.">
        <title>Ectomycorrhizal ecology is imprinted in the genome of the dominant symbiotic fungus Cenococcum geophilum.</title>
        <authorList>
            <consortium name="DOE Joint Genome Institute"/>
            <person name="Peter M."/>
            <person name="Kohler A."/>
            <person name="Ohm R.A."/>
            <person name="Kuo A."/>
            <person name="Krutzmann J."/>
            <person name="Morin E."/>
            <person name="Arend M."/>
            <person name="Barry K.W."/>
            <person name="Binder M."/>
            <person name="Choi C."/>
            <person name="Clum A."/>
            <person name="Copeland A."/>
            <person name="Grisel N."/>
            <person name="Haridas S."/>
            <person name="Kipfer T."/>
            <person name="LaButti K."/>
            <person name="Lindquist E."/>
            <person name="Lipzen A."/>
            <person name="Maire R."/>
            <person name="Meier B."/>
            <person name="Mihaltcheva S."/>
            <person name="Molinier V."/>
            <person name="Murat C."/>
            <person name="Poggeler S."/>
            <person name="Quandt C.A."/>
            <person name="Sperisen C."/>
            <person name="Tritt A."/>
            <person name="Tisserant E."/>
            <person name="Crous P.W."/>
            <person name="Henrissat B."/>
            <person name="Nehls U."/>
            <person name="Egli S."/>
            <person name="Spatafora J.W."/>
            <person name="Grigoriev I.V."/>
            <person name="Martin F.M."/>
        </authorList>
    </citation>
    <scope>NUCLEOTIDE SEQUENCE [LARGE SCALE GENOMIC DNA]</scope>
    <source>
        <strain evidence="8 9">CBS 207.34</strain>
    </source>
</reference>
<dbReference type="SUPFAM" id="SSF144083">
    <property type="entry name" value="Magnesium transport protein CorA, transmembrane region"/>
    <property type="match status" value="1"/>
</dbReference>
<evidence type="ECO:0000256" key="7">
    <source>
        <dbReference type="SAM" id="Phobius"/>
    </source>
</evidence>
<accession>A0A8E2F1H4</accession>
<evidence type="ECO:0000313" key="8">
    <source>
        <dbReference type="EMBL" id="OCL08847.1"/>
    </source>
</evidence>
<organism evidence="8 9">
    <name type="scientific">Glonium stellatum</name>
    <dbReference type="NCBI Taxonomy" id="574774"/>
    <lineage>
        <taxon>Eukaryota</taxon>
        <taxon>Fungi</taxon>
        <taxon>Dikarya</taxon>
        <taxon>Ascomycota</taxon>
        <taxon>Pezizomycotina</taxon>
        <taxon>Dothideomycetes</taxon>
        <taxon>Pleosporomycetidae</taxon>
        <taxon>Gloniales</taxon>
        <taxon>Gloniaceae</taxon>
        <taxon>Glonium</taxon>
    </lineage>
</organism>
<feature type="region of interest" description="Disordered" evidence="6">
    <location>
        <begin position="600"/>
        <end position="646"/>
    </location>
</feature>
<sequence length="1162" mass="133249">MSRSYSRSQGRPSRQPSWEIEEPPEIVPLSPVLESYYDDPRLSPPTRPFQFEEYPRHGSISSQRATSPKSDPRSYTGRVRFETPTQYPRFTRSRSRDSEEQSAINQVKQFENDRRLNLELDYLREELRAKERERRINGDLDEYSSFTPPISSRLPVIREYSPTPYSRRRDSVAAPGLHLRGNSPAAVRFQDELSSDSDIEESYDEESDTESSSSFGFIIPGGQKDGSSQNAAHENGPSAASIENQGLMQEKMTRISRHFENKTMHKIIRSRLSNLGEEGEEMEIELNAGQDINPESNTTLGPLFRWIHLHGETMDFDDFLEVAIQSPELAPDEKDLIKRHLKRLRNFHEKPLVTPMGYQGRYMEPVVLQDLTSQVTSSKAYLDTGVIALCLPYFLLDEYSPNSEFPNSTKHPTRSLLQSSISSTAQERDMRQAVCKAPATQPGHCFHVSQLWCLILNDKLMVTCAKVNFNELCGGSVTVHSQPISAYPHIQVSDGGNCLWQIGLDECQTWFAFTANFMEIKSSQDGFMSRFEERFRVTMKGKTVTAKNWPQILAQAQDSVVRLFIYRKKPSKNPCIITENVGREDDGSSSESEQVFPWQMEHMPPPPDLAQAVPRSFKPGTGTNTASQNSQTPDSPEITKDNVKPEPKVAPINEFHVFSWMSAQRLEYEATDNLQQPEMKGDVLNEKEIKANLDGTHEILLSNANHKEMKAYQDCREKRLPEVVKFLALITNVNGQFAQGISVADKFFIAATEMYELFIPLDIETIVGLRYWGAVYYILKRTIPRNQRVLMESIEKFILVARLARVIKEELSGTSGLKPEHAELPQELQKAWLHCITYLVLFRVRVKNVRDIDRHIEMCQLLLYRGRRNLARKLTKIRLEKKEVAVPQIVLSVLISRLLKSVTPDPDQLDLYRTYWEYWEQLEAEVRTHRIERAQPQINDLQQEITAVIKTLEHQLNVLERLHDEFLAQRAGWSYLNNNDRKHEVHLIKECISQMENRIQGFSEMRLKADELEIWNTQKIASTKDRQDKAIYAFTIVTIIFLPLSFVSGFLGMNTTDIRNTNVKQWVFWASGLPLTAAVILIALMWAGELGNAWRAITNFFPTRKRGSGYVQIRDRPRKWHGFNAAKKKKHIPSPTPVLAAPAAPSRAPKPYRRTATYRSVV</sequence>
<keyword evidence="3 7" id="KW-1133">Transmembrane helix</keyword>
<dbReference type="PANTHER" id="PTHR46494">
    <property type="entry name" value="CORA FAMILY METAL ION TRANSPORTER (EUROFUNG)"/>
    <property type="match status" value="1"/>
</dbReference>